<dbReference type="EMBL" id="KI660398">
    <property type="protein sequence ID" value="ETN73972.1"/>
    <property type="molecule type" value="Genomic_DNA"/>
</dbReference>
<evidence type="ECO:0000313" key="1">
    <source>
        <dbReference type="EMBL" id="ETN73972.1"/>
    </source>
</evidence>
<dbReference type="InterPro" id="IPR050598">
    <property type="entry name" value="AminoAcid_Transporter"/>
</dbReference>
<name>W2SZ61_NECAM</name>
<reference evidence="2" key="1">
    <citation type="journal article" date="2014" name="Nat. Genet.">
        <title>Genome of the human hookworm Necator americanus.</title>
        <authorList>
            <person name="Tang Y.T."/>
            <person name="Gao X."/>
            <person name="Rosa B.A."/>
            <person name="Abubucker S."/>
            <person name="Hallsworth-Pepin K."/>
            <person name="Martin J."/>
            <person name="Tyagi R."/>
            <person name="Heizer E."/>
            <person name="Zhang X."/>
            <person name="Bhonagiri-Palsikar V."/>
            <person name="Minx P."/>
            <person name="Warren W.C."/>
            <person name="Wang Q."/>
            <person name="Zhan B."/>
            <person name="Hotez P.J."/>
            <person name="Sternberg P.W."/>
            <person name="Dougall A."/>
            <person name="Gaze S.T."/>
            <person name="Mulvenna J."/>
            <person name="Sotillo J."/>
            <person name="Ranganathan S."/>
            <person name="Rabelo E.M."/>
            <person name="Wilson R.K."/>
            <person name="Felgner P.L."/>
            <person name="Bethony J."/>
            <person name="Hawdon J.M."/>
            <person name="Gasser R.B."/>
            <person name="Loukas A."/>
            <person name="Mitreva M."/>
        </authorList>
    </citation>
    <scope>NUCLEOTIDE SEQUENCE [LARGE SCALE GENOMIC DNA]</scope>
</reference>
<dbReference type="GO" id="GO:0015179">
    <property type="term" value="F:L-amino acid transmembrane transporter activity"/>
    <property type="evidence" value="ECO:0007669"/>
    <property type="project" value="TreeGrafter"/>
</dbReference>
<gene>
    <name evidence="1" type="ORF">NECAME_04194</name>
</gene>
<protein>
    <submittedName>
        <fullName evidence="1">Uncharacterized protein</fullName>
    </submittedName>
</protein>
<dbReference type="STRING" id="51031.W2SZ61"/>
<accession>W2SZ61</accession>
<dbReference type="OrthoDB" id="5859527at2759"/>
<dbReference type="PANTHER" id="PTHR11785:SF531">
    <property type="entry name" value="LARGE NEUTRAL AMINO ACIDS TRANSPORTER SMALL SUBUNIT 1"/>
    <property type="match status" value="1"/>
</dbReference>
<dbReference type="AlphaFoldDB" id="W2SZ61"/>
<keyword evidence="2" id="KW-1185">Reference proteome</keyword>
<sequence>MWCGMGAYIYAELGTMITKSGGDYAYMMAAFGGPQYRDSFEDIFEGNFRNFYQASVGFYSGLFAYQGWTYLNFITEELINPKKFAYF</sequence>
<dbReference type="Proteomes" id="UP000053676">
    <property type="component" value="Unassembled WGS sequence"/>
</dbReference>
<evidence type="ECO:0000313" key="2">
    <source>
        <dbReference type="Proteomes" id="UP000053676"/>
    </source>
</evidence>
<organism evidence="1 2">
    <name type="scientific">Necator americanus</name>
    <name type="common">Human hookworm</name>
    <dbReference type="NCBI Taxonomy" id="51031"/>
    <lineage>
        <taxon>Eukaryota</taxon>
        <taxon>Metazoa</taxon>
        <taxon>Ecdysozoa</taxon>
        <taxon>Nematoda</taxon>
        <taxon>Chromadorea</taxon>
        <taxon>Rhabditida</taxon>
        <taxon>Rhabditina</taxon>
        <taxon>Rhabditomorpha</taxon>
        <taxon>Strongyloidea</taxon>
        <taxon>Ancylostomatidae</taxon>
        <taxon>Bunostominae</taxon>
        <taxon>Necator</taxon>
    </lineage>
</organism>
<proteinExistence type="predicted"/>
<dbReference type="KEGG" id="nai:NECAME_04194"/>
<dbReference type="PANTHER" id="PTHR11785">
    <property type="entry name" value="AMINO ACID TRANSPORTER"/>
    <property type="match status" value="1"/>
</dbReference>